<dbReference type="InParanoid" id="A0A1D6GCF0"/>
<dbReference type="Gene3D" id="3.40.50.1440">
    <property type="entry name" value="Tubulin/FtsZ, GTPase domain"/>
    <property type="match status" value="1"/>
</dbReference>
<dbReference type="GO" id="GO:0004527">
    <property type="term" value="F:exonuclease activity"/>
    <property type="evidence" value="ECO:0007669"/>
    <property type="project" value="UniProtKB-KW"/>
</dbReference>
<dbReference type="GO" id="GO:0005525">
    <property type="term" value="F:GTP binding"/>
    <property type="evidence" value="ECO:0007669"/>
    <property type="project" value="UniProtKB-KW"/>
</dbReference>
<feature type="domain" description="Tubulin/FtsZ GTPase" evidence="5">
    <location>
        <begin position="7"/>
        <end position="71"/>
    </location>
</feature>
<evidence type="ECO:0000313" key="6">
    <source>
        <dbReference type="EMBL" id="AQL00709.1"/>
    </source>
</evidence>
<dbReference type="InterPro" id="IPR000217">
    <property type="entry name" value="Tubulin"/>
</dbReference>
<dbReference type="InterPro" id="IPR036525">
    <property type="entry name" value="Tubulin/FtsZ_GTPase_sf"/>
</dbReference>
<dbReference type="PANTHER" id="PTHR11588">
    <property type="entry name" value="TUBULIN"/>
    <property type="match status" value="1"/>
</dbReference>
<keyword evidence="3" id="KW-0547">Nucleotide-binding</keyword>
<keyword evidence="2" id="KW-0493">Microtubule</keyword>
<evidence type="ECO:0000256" key="3">
    <source>
        <dbReference type="ARBA" id="ARBA00022741"/>
    </source>
</evidence>
<gene>
    <name evidence="6" type="ORF">ZEAMMB73_Zm00001d012786</name>
</gene>
<evidence type="ECO:0000259" key="5">
    <source>
        <dbReference type="Pfam" id="PF00091"/>
    </source>
</evidence>
<dbReference type="PRINTS" id="PR01161">
    <property type="entry name" value="TUBULIN"/>
</dbReference>
<comment type="similarity">
    <text evidence="1">Belongs to the tubulin family.</text>
</comment>
<organism evidence="6">
    <name type="scientific">Zea mays</name>
    <name type="common">Maize</name>
    <dbReference type="NCBI Taxonomy" id="4577"/>
    <lineage>
        <taxon>Eukaryota</taxon>
        <taxon>Viridiplantae</taxon>
        <taxon>Streptophyta</taxon>
        <taxon>Embryophyta</taxon>
        <taxon>Tracheophyta</taxon>
        <taxon>Spermatophyta</taxon>
        <taxon>Magnoliopsida</taxon>
        <taxon>Liliopsida</taxon>
        <taxon>Poales</taxon>
        <taxon>Poaceae</taxon>
        <taxon>PACMAD clade</taxon>
        <taxon>Panicoideae</taxon>
        <taxon>Andropogonodae</taxon>
        <taxon>Andropogoneae</taxon>
        <taxon>Tripsacinae</taxon>
        <taxon>Zea</taxon>
    </lineage>
</organism>
<dbReference type="GO" id="GO:0005874">
    <property type="term" value="C:microtubule"/>
    <property type="evidence" value="ECO:0007669"/>
    <property type="project" value="UniProtKB-KW"/>
</dbReference>
<dbReference type="PRINTS" id="PR01163">
    <property type="entry name" value="BETATUBULIN"/>
</dbReference>
<dbReference type="ExpressionAtlas" id="A0A1D6GCF0">
    <property type="expression patterns" value="baseline"/>
</dbReference>
<keyword evidence="6" id="KW-0540">Nuclease</keyword>
<name>A0A1D6GCF0_MAIZE</name>
<dbReference type="InterPro" id="IPR002453">
    <property type="entry name" value="Beta_tubulin"/>
</dbReference>
<dbReference type="InterPro" id="IPR003008">
    <property type="entry name" value="Tubulin_FtsZ_GTPase"/>
</dbReference>
<dbReference type="AlphaFoldDB" id="A0A1D6GCF0"/>
<dbReference type="STRING" id="4577.A0A1D6GCF0"/>
<dbReference type="GO" id="GO:0005200">
    <property type="term" value="F:structural constituent of cytoskeleton"/>
    <property type="evidence" value="ECO:0007669"/>
    <property type="project" value="InterPro"/>
</dbReference>
<reference evidence="6" key="1">
    <citation type="submission" date="2015-12" db="EMBL/GenBank/DDBJ databases">
        <title>Update maize B73 reference genome by single molecule sequencing technologies.</title>
        <authorList>
            <consortium name="Maize Genome Sequencing Project"/>
            <person name="Ware D."/>
        </authorList>
    </citation>
    <scope>NUCLEOTIDE SEQUENCE</scope>
    <source>
        <tissue evidence="6">Seedling</tissue>
    </source>
</reference>
<dbReference type="GO" id="GO:0003924">
    <property type="term" value="F:GTPase activity"/>
    <property type="evidence" value="ECO:0007669"/>
    <property type="project" value="InterPro"/>
</dbReference>
<dbReference type="Pfam" id="PF00091">
    <property type="entry name" value="Tubulin"/>
    <property type="match status" value="1"/>
</dbReference>
<dbReference type="GO" id="GO:0007017">
    <property type="term" value="P:microtubule-based process"/>
    <property type="evidence" value="ECO:0007669"/>
    <property type="project" value="InterPro"/>
</dbReference>
<keyword evidence="6" id="KW-0378">Hydrolase</keyword>
<dbReference type="SUPFAM" id="SSF52490">
    <property type="entry name" value="Tubulin nucleotide-binding domain-like"/>
    <property type="match status" value="1"/>
</dbReference>
<evidence type="ECO:0000256" key="1">
    <source>
        <dbReference type="ARBA" id="ARBA00009636"/>
    </source>
</evidence>
<accession>A0A1D6GCF0</accession>
<keyword evidence="4" id="KW-0342">GTP-binding</keyword>
<sequence>MDSVRSGPFDQIFRPNNFVFGQSSAGNNWAKGHYTEGAKLIDFVLDVVRKETENYDYLQGFQVCHSLGGGSRREGCFLEAFLRGDSPPYSADDLEGMTFIASMHVKVARRLHSNSLRYWLLEFLRRQPKGRKYRALILKFVKDRMGALLLVEVGMQVTTTISRGKVGDQVSVTVETAHPRDDILSVREVVEDTEDSE</sequence>
<dbReference type="SMR" id="A0A1D6GCF0"/>
<evidence type="ECO:0000256" key="2">
    <source>
        <dbReference type="ARBA" id="ARBA00022701"/>
    </source>
</evidence>
<keyword evidence="6" id="KW-0269">Exonuclease</keyword>
<evidence type="ECO:0000256" key="4">
    <source>
        <dbReference type="ARBA" id="ARBA00023134"/>
    </source>
</evidence>
<dbReference type="EMBL" id="CM000784">
    <property type="protein sequence ID" value="AQL00709.1"/>
    <property type="molecule type" value="Genomic_DNA"/>
</dbReference>
<protein>
    <submittedName>
        <fullName evidence="6">Exosome complex exonuclease RRP44 homolog A</fullName>
    </submittedName>
</protein>
<proteinExistence type="inferred from homology"/>